<dbReference type="OrthoDB" id="5605062at2"/>
<dbReference type="GO" id="GO:0016829">
    <property type="term" value="F:lyase activity"/>
    <property type="evidence" value="ECO:0007669"/>
    <property type="project" value="UniProtKB-UniRule"/>
</dbReference>
<evidence type="ECO:0000313" key="2">
    <source>
        <dbReference type="EMBL" id="OCH21871.1"/>
    </source>
</evidence>
<dbReference type="Proteomes" id="UP000093523">
    <property type="component" value="Unassembled WGS sequence"/>
</dbReference>
<dbReference type="PIRSF" id="PIRSF006320">
    <property type="entry name" value="Elb2"/>
    <property type="match status" value="1"/>
</dbReference>
<dbReference type="RefSeq" id="WP_023603195.1">
    <property type="nucleotide sequence ID" value="NZ_CAWMPN010000008.1"/>
</dbReference>
<comment type="similarity">
    <text evidence="1">Belongs to the peptidase C56 family.</text>
</comment>
<reference evidence="2 3" key="1">
    <citation type="submission" date="2016-06" db="EMBL/GenBank/DDBJ databases">
        <authorList>
            <person name="Kjaerup R.B."/>
            <person name="Dalgaard T.S."/>
            <person name="Juul-Madsen H.R."/>
        </authorList>
    </citation>
    <scope>NUCLEOTIDE SEQUENCE [LARGE SCALE GENOMIC DNA]</scope>
    <source>
        <strain evidence="2 3">1S159</strain>
    </source>
</reference>
<dbReference type="PANTHER" id="PTHR10224">
    <property type="entry name" value="ES1 PROTEIN HOMOLOG, MITOCHONDRIAL"/>
    <property type="match status" value="1"/>
</dbReference>
<dbReference type="Gene3D" id="3.40.50.880">
    <property type="match status" value="1"/>
</dbReference>
<dbReference type="InterPro" id="IPR029062">
    <property type="entry name" value="Class_I_gatase-like"/>
</dbReference>
<protein>
    <recommendedName>
        <fullName evidence="1">Glyoxalase</fullName>
    </recommendedName>
</protein>
<dbReference type="NCBIfam" id="NF008747">
    <property type="entry name" value="PRK11780.1"/>
    <property type="match status" value="1"/>
</dbReference>
<comment type="catalytic activity">
    <reaction evidence="1">
        <text>glyoxal + H2O = glycolate + H(+)</text>
        <dbReference type="Rhea" id="RHEA:51672"/>
        <dbReference type="ChEBI" id="CHEBI:15377"/>
        <dbReference type="ChEBI" id="CHEBI:15378"/>
        <dbReference type="ChEBI" id="CHEBI:29805"/>
        <dbReference type="ChEBI" id="CHEBI:34779"/>
    </reaction>
</comment>
<keyword evidence="1" id="KW-0456">Lyase</keyword>
<dbReference type="SUPFAM" id="SSF52317">
    <property type="entry name" value="Class I glutamine amidotransferase-like"/>
    <property type="match status" value="1"/>
</dbReference>
<evidence type="ECO:0000313" key="3">
    <source>
        <dbReference type="Proteomes" id="UP000093523"/>
    </source>
</evidence>
<comment type="caution">
    <text evidence="2">The sequence shown here is derived from an EMBL/GenBank/DDBJ whole genome shotgun (WGS) entry which is preliminary data.</text>
</comment>
<dbReference type="InterPro" id="IPR026041">
    <property type="entry name" value="ElbB"/>
</dbReference>
<proteinExistence type="inferred from homology"/>
<dbReference type="PANTHER" id="PTHR10224:SF12">
    <property type="entry name" value="GLYOXALASE ELBB"/>
    <property type="match status" value="1"/>
</dbReference>
<accession>A0A1B9P0P4</accession>
<comment type="function">
    <text evidence="1">Displays glyoxalase activity, catalyzing the conversion of glyoxal to glycolate.</text>
</comment>
<dbReference type="EMBL" id="MAJU01000008">
    <property type="protein sequence ID" value="OCH21871.1"/>
    <property type="molecule type" value="Genomic_DNA"/>
</dbReference>
<organism evidence="2 3">
    <name type="scientific">Aliivibrio logei</name>
    <name type="common">Vibrio logei</name>
    <dbReference type="NCBI Taxonomy" id="688"/>
    <lineage>
        <taxon>Bacteria</taxon>
        <taxon>Pseudomonadati</taxon>
        <taxon>Pseudomonadota</taxon>
        <taxon>Gammaproteobacteria</taxon>
        <taxon>Vibrionales</taxon>
        <taxon>Vibrionaceae</taxon>
        <taxon>Aliivibrio</taxon>
    </lineage>
</organism>
<evidence type="ECO:0000256" key="1">
    <source>
        <dbReference type="PIRNR" id="PIRNR006320"/>
    </source>
</evidence>
<name>A0A1B9P0P4_ALILO</name>
<gene>
    <name evidence="2" type="ORF">A6E04_08400</name>
</gene>
<sequence length="216" mass="23409">MKKIAVILSGCGVFDGSEIHEVVLSLLAIEHNGAEWVCFAPNIYQHHALEHSTGTEHIDSRHVMEESSRLSRGEISDVATLDANDFDALIVPGGFGAAKNLSNFALDSAMFEINPHVLKACKSFKKATKPTGFMCISPVMLPAIYGKGVKCTIGNDTKVADFIESQGGKHVNCMAQDIIWDDINKVGTTPAYMTAKNMLEVQKGISKLIEKVISES</sequence>
<dbReference type="AlphaFoldDB" id="A0A1B9P0P4"/>